<dbReference type="EMBL" id="OR343188">
    <property type="protein sequence ID" value="WNL49953.1"/>
    <property type="molecule type" value="Genomic_DNA"/>
</dbReference>
<name>A0AA96EPK3_9VIRU</name>
<evidence type="ECO:0000313" key="1">
    <source>
        <dbReference type="EMBL" id="WNL49953.1"/>
    </source>
</evidence>
<sequence length="90" mass="10219">MDIASVVFDRAKLAETLGTEKLWIDKEGSVRDDSGARFDICICIARQGIQIECLELLIKHKIKFLRSCEECSLSQEGIIPVLLQILERQK</sequence>
<reference evidence="1" key="1">
    <citation type="submission" date="2023-07" db="EMBL/GenBank/DDBJ databases">
        <authorList>
            <person name="Xia Y."/>
        </authorList>
    </citation>
    <scope>NUCLEOTIDE SEQUENCE</scope>
    <source>
        <strain evidence="1">F</strain>
    </source>
</reference>
<protein>
    <submittedName>
        <fullName evidence="1">Uncharacterized protein</fullName>
    </submittedName>
</protein>
<organism evidence="1">
    <name type="scientific">Marseillevirus sp</name>
    <dbReference type="NCBI Taxonomy" id="2809551"/>
    <lineage>
        <taxon>Viruses</taxon>
        <taxon>Varidnaviria</taxon>
        <taxon>Bamfordvirae</taxon>
        <taxon>Nucleocytoviricota</taxon>
        <taxon>Megaviricetes</taxon>
        <taxon>Pimascovirales</taxon>
        <taxon>Pimascovirales incertae sedis</taxon>
        <taxon>Marseilleviridae</taxon>
        <taxon>Marseillevirus</taxon>
    </lineage>
</organism>
<proteinExistence type="predicted"/>
<gene>
    <name evidence="1" type="ORF">MarFTMF_437</name>
</gene>
<accession>A0AA96EPK3</accession>